<name>W6A690_9MOLU</name>
<dbReference type="PRINTS" id="PR00035">
    <property type="entry name" value="HTHGNTR"/>
</dbReference>
<dbReference type="InterPro" id="IPR036390">
    <property type="entry name" value="WH_DNA-bd_sf"/>
</dbReference>
<reference evidence="9 10" key="1">
    <citation type="journal article" date="2014" name="Genome Biol. Evol.">
        <title>Molecular evolution of the substrate utilization strategies and putative virulence factors in mosquito-associated Spiroplasma species.</title>
        <authorList>
            <person name="Chang T.H."/>
            <person name="Lo W.S."/>
            <person name="Ku C."/>
            <person name="Chen L.L."/>
            <person name="Kuo C.H."/>
        </authorList>
    </citation>
    <scope>NUCLEOTIDE SEQUENCE [LARGE SCALE GENOMIC DNA]</scope>
    <source>
        <strain evidence="9">AES-1</strain>
    </source>
</reference>
<dbReference type="RefSeq" id="WP_025362754.1">
    <property type="nucleotide sequence ID" value="NZ_CP006681.1"/>
</dbReference>
<evidence type="ECO:0000313" key="9">
    <source>
        <dbReference type="EMBL" id="AHI52512.1"/>
    </source>
</evidence>
<evidence type="ECO:0000256" key="4">
    <source>
        <dbReference type="ARBA" id="ARBA00023015"/>
    </source>
</evidence>
<keyword evidence="10" id="KW-1185">Reference proteome</keyword>
<evidence type="ECO:0000256" key="1">
    <source>
        <dbReference type="ARBA" id="ARBA00012524"/>
    </source>
</evidence>
<comment type="catalytic activity">
    <reaction evidence="7">
        <text>apo-[citrate lyase ACP] + 2'-(5''-triphospho-alpha-D-ribosyl)-3'-dephospho-CoA = holo-[citrate lyase ACP] + diphosphate</text>
        <dbReference type="Rhea" id="RHEA:16333"/>
        <dbReference type="Rhea" id="RHEA-COMP:10157"/>
        <dbReference type="Rhea" id="RHEA-COMP:10158"/>
        <dbReference type="ChEBI" id="CHEBI:29999"/>
        <dbReference type="ChEBI" id="CHEBI:33019"/>
        <dbReference type="ChEBI" id="CHEBI:61378"/>
        <dbReference type="ChEBI" id="CHEBI:82683"/>
        <dbReference type="EC" id="2.7.7.61"/>
    </reaction>
</comment>
<sequence length="374" mass="44206">MLNDILEAREKRTLFLKSKLENHEFVITFSLNIPGDNKNGRNKKNFIIKYFHEYISQLNKKYNAIDYEFLSDAAGYAYYLMVADGDPYEIKKMSLQFEESLGEIGYLIDIDIYESNFKKISRQDLAEFPRKCFLCEKPAKVCAFKQTHTYEQLNNFIDKKLLEKTMFVLSNKYIYEDIVNKVTKGKIKAGDRLKENNLAQEYGVSRTKIREVLKELEDVGLVVQKKDVGAEIKTFSQMEIIEITDISISIYKILFEDVFLNLTDYDYHIIKGISDNLIKIDILNYDLILRWAKKFKNLLFSLSNKQFTKKQYVKMECILSPIYYKVYVQISKGKTNLKEEQLDICNALMQKDYHKYIEKVNEYCNKLKKIFLEM</sequence>
<dbReference type="SMART" id="SM00345">
    <property type="entry name" value="HTH_GNTR"/>
    <property type="match status" value="1"/>
</dbReference>
<dbReference type="STRING" id="1276246.SCULI_v1c01710"/>
<dbReference type="NCBIfam" id="TIGR03124">
    <property type="entry name" value="citrate_citX"/>
    <property type="match status" value="1"/>
</dbReference>
<dbReference type="InterPro" id="IPR005551">
    <property type="entry name" value="CitX"/>
</dbReference>
<dbReference type="InterPro" id="IPR000524">
    <property type="entry name" value="Tscrpt_reg_HTH_GntR"/>
</dbReference>
<feature type="domain" description="HTH gntR-type" evidence="8">
    <location>
        <begin position="168"/>
        <end position="235"/>
    </location>
</feature>
<evidence type="ECO:0000259" key="8">
    <source>
        <dbReference type="PROSITE" id="PS50949"/>
    </source>
</evidence>
<dbReference type="PATRIC" id="fig|1276246.3.peg.170"/>
<dbReference type="Gene3D" id="1.10.10.10">
    <property type="entry name" value="Winged helix-like DNA-binding domain superfamily/Winged helix DNA-binding domain"/>
    <property type="match status" value="1"/>
</dbReference>
<evidence type="ECO:0000256" key="5">
    <source>
        <dbReference type="ARBA" id="ARBA00023125"/>
    </source>
</evidence>
<dbReference type="Pfam" id="PF03802">
    <property type="entry name" value="CitX"/>
    <property type="match status" value="1"/>
</dbReference>
<evidence type="ECO:0000256" key="7">
    <source>
        <dbReference type="ARBA" id="ARBA00048574"/>
    </source>
</evidence>
<dbReference type="Pfam" id="PF00392">
    <property type="entry name" value="GntR"/>
    <property type="match status" value="1"/>
</dbReference>
<dbReference type="EC" id="2.7.7.61" evidence="1"/>
<evidence type="ECO:0000313" key="10">
    <source>
        <dbReference type="Proteomes" id="UP000019267"/>
    </source>
</evidence>
<keyword evidence="4" id="KW-0805">Transcription regulation</keyword>
<dbReference type="InterPro" id="IPR036388">
    <property type="entry name" value="WH-like_DNA-bd_sf"/>
</dbReference>
<dbReference type="GO" id="GO:0050519">
    <property type="term" value="F:holo-citrate lyase synthase activity"/>
    <property type="evidence" value="ECO:0007669"/>
    <property type="project" value="UniProtKB-EC"/>
</dbReference>
<dbReference type="eggNOG" id="COG1802">
    <property type="taxonomic scope" value="Bacteria"/>
</dbReference>
<keyword evidence="2" id="KW-0808">Transferase</keyword>
<accession>W6A690</accession>
<dbReference type="eggNOG" id="COG3697">
    <property type="taxonomic scope" value="Bacteria"/>
</dbReference>
<keyword evidence="5" id="KW-0238">DNA-binding</keyword>
<dbReference type="KEGG" id="scq:SCULI_v1c01710"/>
<evidence type="ECO:0000256" key="2">
    <source>
        <dbReference type="ARBA" id="ARBA00022679"/>
    </source>
</evidence>
<dbReference type="OrthoDB" id="3196716at2"/>
<dbReference type="CDD" id="cd07377">
    <property type="entry name" value="WHTH_GntR"/>
    <property type="match status" value="1"/>
</dbReference>
<dbReference type="AlphaFoldDB" id="W6A690"/>
<keyword evidence="3" id="KW-0548">Nucleotidyltransferase</keyword>
<dbReference type="Proteomes" id="UP000019267">
    <property type="component" value="Chromosome"/>
</dbReference>
<dbReference type="GO" id="GO:0003677">
    <property type="term" value="F:DNA binding"/>
    <property type="evidence" value="ECO:0007669"/>
    <property type="project" value="UniProtKB-KW"/>
</dbReference>
<dbReference type="GO" id="GO:0003700">
    <property type="term" value="F:DNA-binding transcription factor activity"/>
    <property type="evidence" value="ECO:0007669"/>
    <property type="project" value="InterPro"/>
</dbReference>
<proteinExistence type="predicted"/>
<evidence type="ECO:0000256" key="6">
    <source>
        <dbReference type="ARBA" id="ARBA00023163"/>
    </source>
</evidence>
<dbReference type="PANTHER" id="PTHR43537:SF5">
    <property type="entry name" value="UXU OPERON TRANSCRIPTIONAL REGULATOR"/>
    <property type="match status" value="1"/>
</dbReference>
<dbReference type="SUPFAM" id="SSF46785">
    <property type="entry name" value="Winged helix' DNA-binding domain"/>
    <property type="match status" value="1"/>
</dbReference>
<dbReference type="EMBL" id="CP006681">
    <property type="protein sequence ID" value="AHI52512.1"/>
    <property type="molecule type" value="Genomic_DNA"/>
</dbReference>
<organism evidence="9 10">
    <name type="scientific">Spiroplasma culicicola AES-1</name>
    <dbReference type="NCBI Taxonomy" id="1276246"/>
    <lineage>
        <taxon>Bacteria</taxon>
        <taxon>Bacillati</taxon>
        <taxon>Mycoplasmatota</taxon>
        <taxon>Mollicutes</taxon>
        <taxon>Entomoplasmatales</taxon>
        <taxon>Spiroplasmataceae</taxon>
        <taxon>Spiroplasma</taxon>
    </lineage>
</organism>
<dbReference type="GO" id="GO:0051191">
    <property type="term" value="P:prosthetic group biosynthetic process"/>
    <property type="evidence" value="ECO:0007669"/>
    <property type="project" value="InterPro"/>
</dbReference>
<gene>
    <name evidence="9" type="ORF">SCULI_v1c01710</name>
</gene>
<dbReference type="PROSITE" id="PS50949">
    <property type="entry name" value="HTH_GNTR"/>
    <property type="match status" value="1"/>
</dbReference>
<protein>
    <recommendedName>
        <fullName evidence="1">citrate lyase holo-[acyl-carrier protein] synthase</fullName>
        <ecNumber evidence="1">2.7.7.61</ecNumber>
    </recommendedName>
</protein>
<dbReference type="HOGENOM" id="CLU_739451_0_0_14"/>
<keyword evidence="6" id="KW-0804">Transcription</keyword>
<evidence type="ECO:0000256" key="3">
    <source>
        <dbReference type="ARBA" id="ARBA00022695"/>
    </source>
</evidence>
<dbReference type="PANTHER" id="PTHR43537">
    <property type="entry name" value="TRANSCRIPTIONAL REGULATOR, GNTR FAMILY"/>
    <property type="match status" value="1"/>
</dbReference>